<dbReference type="KEGG" id="dpx:DAPPUDRAFT_95650"/>
<keyword evidence="1" id="KW-0812">Transmembrane</keyword>
<dbReference type="eggNOG" id="ENOG502S11W">
    <property type="taxonomic scope" value="Eukaryota"/>
</dbReference>
<gene>
    <name evidence="2" type="ORF">DAPPUDRAFT_95650</name>
</gene>
<proteinExistence type="predicted"/>
<dbReference type="STRING" id="6669.E9FUC2"/>
<feature type="transmembrane region" description="Helical" evidence="1">
    <location>
        <begin position="111"/>
        <end position="130"/>
    </location>
</feature>
<protein>
    <submittedName>
        <fullName evidence="2">Uncharacterized protein</fullName>
    </submittedName>
</protein>
<keyword evidence="3" id="KW-1185">Reference proteome</keyword>
<sequence length="131" mass="14946">MNWSWGEEGEYDEEPSVDYMEYLARRASCSVLPDPPKAMVAPAPVPKRKKSLPGAADAPAAILSREEASVLSSQRREEVRRQVEEAERYRANPLLYFCSPQVKAWLARQQLTIFILIINLSLAYLFFKLLT</sequence>
<dbReference type="AlphaFoldDB" id="E9FUC2"/>
<dbReference type="OMA" id="MFWIEPD"/>
<evidence type="ECO:0000313" key="3">
    <source>
        <dbReference type="Proteomes" id="UP000000305"/>
    </source>
</evidence>
<dbReference type="InParanoid" id="E9FUC2"/>
<dbReference type="OrthoDB" id="284854at2759"/>
<organism evidence="2 3">
    <name type="scientific">Daphnia pulex</name>
    <name type="common">Water flea</name>
    <dbReference type="NCBI Taxonomy" id="6669"/>
    <lineage>
        <taxon>Eukaryota</taxon>
        <taxon>Metazoa</taxon>
        <taxon>Ecdysozoa</taxon>
        <taxon>Arthropoda</taxon>
        <taxon>Crustacea</taxon>
        <taxon>Branchiopoda</taxon>
        <taxon>Diplostraca</taxon>
        <taxon>Cladocera</taxon>
        <taxon>Anomopoda</taxon>
        <taxon>Daphniidae</taxon>
        <taxon>Daphnia</taxon>
    </lineage>
</organism>
<keyword evidence="1" id="KW-1133">Transmembrane helix</keyword>
<name>E9FUC2_DAPPU</name>
<keyword evidence="1" id="KW-0472">Membrane</keyword>
<dbReference type="EMBL" id="GL732525">
    <property type="protein sequence ID" value="EFX88946.1"/>
    <property type="molecule type" value="Genomic_DNA"/>
</dbReference>
<evidence type="ECO:0000313" key="2">
    <source>
        <dbReference type="EMBL" id="EFX88946.1"/>
    </source>
</evidence>
<dbReference type="Proteomes" id="UP000000305">
    <property type="component" value="Unassembled WGS sequence"/>
</dbReference>
<evidence type="ECO:0000256" key="1">
    <source>
        <dbReference type="SAM" id="Phobius"/>
    </source>
</evidence>
<reference evidence="2 3" key="1">
    <citation type="journal article" date="2011" name="Science">
        <title>The ecoresponsive genome of Daphnia pulex.</title>
        <authorList>
            <person name="Colbourne J.K."/>
            <person name="Pfrender M.E."/>
            <person name="Gilbert D."/>
            <person name="Thomas W.K."/>
            <person name="Tucker A."/>
            <person name="Oakley T.H."/>
            <person name="Tokishita S."/>
            <person name="Aerts A."/>
            <person name="Arnold G.J."/>
            <person name="Basu M.K."/>
            <person name="Bauer D.J."/>
            <person name="Caceres C.E."/>
            <person name="Carmel L."/>
            <person name="Casola C."/>
            <person name="Choi J.H."/>
            <person name="Detter J.C."/>
            <person name="Dong Q."/>
            <person name="Dusheyko S."/>
            <person name="Eads B.D."/>
            <person name="Frohlich T."/>
            <person name="Geiler-Samerotte K.A."/>
            <person name="Gerlach D."/>
            <person name="Hatcher P."/>
            <person name="Jogdeo S."/>
            <person name="Krijgsveld J."/>
            <person name="Kriventseva E.V."/>
            <person name="Kultz D."/>
            <person name="Laforsch C."/>
            <person name="Lindquist E."/>
            <person name="Lopez J."/>
            <person name="Manak J.R."/>
            <person name="Muller J."/>
            <person name="Pangilinan J."/>
            <person name="Patwardhan R.P."/>
            <person name="Pitluck S."/>
            <person name="Pritham E.J."/>
            <person name="Rechtsteiner A."/>
            <person name="Rho M."/>
            <person name="Rogozin I.B."/>
            <person name="Sakarya O."/>
            <person name="Salamov A."/>
            <person name="Schaack S."/>
            <person name="Shapiro H."/>
            <person name="Shiga Y."/>
            <person name="Skalitzky C."/>
            <person name="Smith Z."/>
            <person name="Souvorov A."/>
            <person name="Sung W."/>
            <person name="Tang Z."/>
            <person name="Tsuchiya D."/>
            <person name="Tu H."/>
            <person name="Vos H."/>
            <person name="Wang M."/>
            <person name="Wolf Y.I."/>
            <person name="Yamagata H."/>
            <person name="Yamada T."/>
            <person name="Ye Y."/>
            <person name="Shaw J.R."/>
            <person name="Andrews J."/>
            <person name="Crease T.J."/>
            <person name="Tang H."/>
            <person name="Lucas S.M."/>
            <person name="Robertson H.M."/>
            <person name="Bork P."/>
            <person name="Koonin E.V."/>
            <person name="Zdobnov E.M."/>
            <person name="Grigoriev I.V."/>
            <person name="Lynch M."/>
            <person name="Boore J.L."/>
        </authorList>
    </citation>
    <scope>NUCLEOTIDE SEQUENCE [LARGE SCALE GENOMIC DNA]</scope>
</reference>
<accession>E9FUC2</accession>
<dbReference type="HOGENOM" id="CLU_171318_0_0_1"/>